<dbReference type="RefSeq" id="WP_006967005.1">
    <property type="nucleotide sequence ID" value="NZ_CAVK010000245.1"/>
</dbReference>
<feature type="transmembrane region" description="Helical" evidence="4">
    <location>
        <begin position="87"/>
        <end position="107"/>
    </location>
</feature>
<evidence type="ECO:0000313" key="6">
    <source>
        <dbReference type="EMBL" id="CCW20005.1"/>
    </source>
</evidence>
<reference evidence="6 7" key="1">
    <citation type="submission" date="2013-03" db="EMBL/GenBank/DDBJ databases">
        <authorList>
            <person name="Le V."/>
        </authorList>
    </citation>
    <scope>NUCLEOTIDE SEQUENCE [LARGE SCALE GENOMIC DNA]</scope>
    <source>
        <strain evidence="6 7">BiD32</strain>
    </source>
</reference>
<evidence type="ECO:0000259" key="5">
    <source>
        <dbReference type="PROSITE" id="PS50850"/>
    </source>
</evidence>
<evidence type="ECO:0000256" key="3">
    <source>
        <dbReference type="ARBA" id="ARBA00023136"/>
    </source>
</evidence>
<gene>
    <name evidence="6" type="ORF">EBBID32_43760</name>
</gene>
<keyword evidence="7" id="KW-1185">Reference proteome</keyword>
<feature type="transmembrane region" description="Helical" evidence="4">
    <location>
        <begin position="113"/>
        <end position="133"/>
    </location>
</feature>
<comment type="caution">
    <text evidence="6">The sequence shown here is derived from an EMBL/GenBank/DDBJ whole genome shotgun (WGS) entry which is preliminary data.</text>
</comment>
<evidence type="ECO:0000256" key="2">
    <source>
        <dbReference type="ARBA" id="ARBA00022989"/>
    </source>
</evidence>
<dbReference type="Pfam" id="PF07690">
    <property type="entry name" value="MFS_1"/>
    <property type="match status" value="1"/>
</dbReference>
<dbReference type="PANTHER" id="PTHR11360">
    <property type="entry name" value="MONOCARBOXYLATE TRANSPORTER"/>
    <property type="match status" value="1"/>
</dbReference>
<protein>
    <submittedName>
        <fullName evidence="6">Major facilitator superfamily MFS_1</fullName>
    </submittedName>
</protein>
<keyword evidence="1 4" id="KW-0812">Transmembrane</keyword>
<dbReference type="PROSITE" id="PS50850">
    <property type="entry name" value="MFS"/>
    <property type="match status" value="1"/>
</dbReference>
<dbReference type="EMBL" id="CAVK010000245">
    <property type="protein sequence ID" value="CCW20005.1"/>
    <property type="molecule type" value="Genomic_DNA"/>
</dbReference>
<dbReference type="AlphaFoldDB" id="N1MS16"/>
<feature type="transmembrane region" description="Helical" evidence="4">
    <location>
        <begin position="268"/>
        <end position="287"/>
    </location>
</feature>
<dbReference type="CDD" id="cd17355">
    <property type="entry name" value="MFS_YcxA_like"/>
    <property type="match status" value="1"/>
</dbReference>
<dbReference type="InterPro" id="IPR020846">
    <property type="entry name" value="MFS_dom"/>
</dbReference>
<reference evidence="7" key="2">
    <citation type="submission" date="2013-04" db="EMBL/GenBank/DDBJ databases">
        <title>Bisphenol A degrading Sphingobium sp. strain BiD32.</title>
        <authorList>
            <person name="Nielsen J.L."/>
            <person name="Zhou N.A."/>
            <person name="Kjeldal H."/>
        </authorList>
    </citation>
    <scope>NUCLEOTIDE SEQUENCE [LARGE SCALE GENOMIC DNA]</scope>
    <source>
        <strain evidence="7">BiD32</strain>
    </source>
</reference>
<proteinExistence type="predicted"/>
<dbReference type="InterPro" id="IPR036259">
    <property type="entry name" value="MFS_trans_sf"/>
</dbReference>
<organism evidence="6 7">
    <name type="scientific">Sphingobium indicum BiD32</name>
    <dbReference type="NCBI Taxonomy" id="1301087"/>
    <lineage>
        <taxon>Bacteria</taxon>
        <taxon>Pseudomonadati</taxon>
        <taxon>Pseudomonadota</taxon>
        <taxon>Alphaproteobacteria</taxon>
        <taxon>Sphingomonadales</taxon>
        <taxon>Sphingomonadaceae</taxon>
        <taxon>Sphingobium</taxon>
    </lineage>
</organism>
<feature type="transmembrane region" description="Helical" evidence="4">
    <location>
        <begin position="20"/>
        <end position="44"/>
    </location>
</feature>
<dbReference type="InterPro" id="IPR011701">
    <property type="entry name" value="MFS"/>
</dbReference>
<feature type="transmembrane region" description="Helical" evidence="4">
    <location>
        <begin position="353"/>
        <end position="376"/>
    </location>
</feature>
<feature type="transmembrane region" description="Helical" evidence="4">
    <location>
        <begin position="319"/>
        <end position="341"/>
    </location>
</feature>
<feature type="domain" description="Major facilitator superfamily (MFS) profile" evidence="5">
    <location>
        <begin position="22"/>
        <end position="412"/>
    </location>
</feature>
<dbReference type="InterPro" id="IPR050327">
    <property type="entry name" value="Proton-linked_MCT"/>
</dbReference>
<evidence type="ECO:0000256" key="4">
    <source>
        <dbReference type="SAM" id="Phobius"/>
    </source>
</evidence>
<feature type="transmembrane region" description="Helical" evidence="4">
    <location>
        <begin position="230"/>
        <end position="248"/>
    </location>
</feature>
<accession>N1MS16</accession>
<feature type="transmembrane region" description="Helical" evidence="4">
    <location>
        <begin position="56"/>
        <end position="80"/>
    </location>
</feature>
<keyword evidence="3 4" id="KW-0472">Membrane</keyword>
<feature type="transmembrane region" description="Helical" evidence="4">
    <location>
        <begin position="294"/>
        <end position="313"/>
    </location>
</feature>
<evidence type="ECO:0000313" key="7">
    <source>
        <dbReference type="Proteomes" id="UP000013201"/>
    </source>
</evidence>
<feature type="transmembrane region" description="Helical" evidence="4">
    <location>
        <begin position="173"/>
        <end position="197"/>
    </location>
</feature>
<dbReference type="PANTHER" id="PTHR11360:SF290">
    <property type="entry name" value="MONOCARBOXYLATE MFS PERMEASE"/>
    <property type="match status" value="1"/>
</dbReference>
<name>N1MS16_9SPHN</name>
<keyword evidence="2 4" id="KW-1133">Transmembrane helix</keyword>
<dbReference type="SUPFAM" id="SSF103473">
    <property type="entry name" value="MFS general substrate transporter"/>
    <property type="match status" value="1"/>
</dbReference>
<feature type="transmembrane region" description="Helical" evidence="4">
    <location>
        <begin position="382"/>
        <end position="403"/>
    </location>
</feature>
<feature type="transmembrane region" description="Helical" evidence="4">
    <location>
        <begin position="145"/>
        <end position="167"/>
    </location>
</feature>
<dbReference type="OrthoDB" id="9796632at2"/>
<dbReference type="Gene3D" id="1.20.1250.20">
    <property type="entry name" value="MFS general substrate transporter like domains"/>
    <property type="match status" value="2"/>
</dbReference>
<evidence type="ECO:0000256" key="1">
    <source>
        <dbReference type="ARBA" id="ARBA00022692"/>
    </source>
</evidence>
<dbReference type="GO" id="GO:0022857">
    <property type="term" value="F:transmembrane transporter activity"/>
    <property type="evidence" value="ECO:0007669"/>
    <property type="project" value="InterPro"/>
</dbReference>
<dbReference type="Proteomes" id="UP000013201">
    <property type="component" value="Unassembled WGS sequence"/>
</dbReference>
<sequence>MLESPPQRRDNHELWAGWHLILACALGVGFGSVGFNTYAIGAFIDPLGSEFGWSRAQVQGAIAFGVGLGGLIAPFIGLLIDRYGGRNIALFGLLGVSIGYVIAATTGPTLWNFYAAYVVIAILGAGSAPVTWSRAIAERFFRHRGLALALALTGTGMAAIVVPQYAVFVVGNYGWRAGFLALSLLPLIAFASALFFFHPSKGTARHSPSNLESTNATGVMLSEAMKSYRFWVLLSSILFMFLAISGIVPNLIPVLTDQGFTPTQAASVQSAYGVSLIVARVGIGWLLDRFWGPGVAAVVLTVPMLACVILMDNPTYGEAIVASALVGAAAGAELDLLAYFTARYFGLKSYGRIYGLLYFGVAFGAGFGPVSFAYLADQTGSYSVSFQFAFVLFGLGGLSILLLGRYPRLERETVHGTVGA</sequence>